<keyword evidence="1" id="KW-0547">Nucleotide-binding</keyword>
<dbReference type="InterPro" id="IPR003593">
    <property type="entry name" value="AAA+_ATPase"/>
</dbReference>
<name>A0A109QIV1_9CAUD</name>
<dbReference type="PANTHER" id="PTHR22683">
    <property type="entry name" value="SPORULATION PROTEIN RELATED"/>
    <property type="match status" value="1"/>
</dbReference>
<dbReference type="InterPro" id="IPR027417">
    <property type="entry name" value="P-loop_NTPase"/>
</dbReference>
<protein>
    <submittedName>
        <fullName evidence="4">FtsK/SpoIIIE</fullName>
    </submittedName>
</protein>
<dbReference type="Proteomes" id="UP000204502">
    <property type="component" value="Segment"/>
</dbReference>
<evidence type="ECO:0000259" key="3">
    <source>
        <dbReference type="PROSITE" id="PS50901"/>
    </source>
</evidence>
<evidence type="ECO:0000256" key="2">
    <source>
        <dbReference type="ARBA" id="ARBA00022840"/>
    </source>
</evidence>
<sequence>MIIKKIYPDYHNLANVFIPTEDIESQFTEVLDQINDSVFGVECHLTNEGANTYVVAPSHVDTTEELVLRHRERPTEEFSFFEGYLSEAFFLPLKQGKNGLFLQDLYELDLHTGEEVFVQWLIRRKYGWRDRAVDMYDSYLHGNEKPAWSSLGRKLQDKAVRVLGKIQPEPLKPYIDEAEEKIKGDGFQFQCRIAIKSERVNDIIQYIQYALENYTAFNTLKISKSVDKKVVSVFDNCVLAAYTKDQILSSGEIFSLLGGTSVKEEPKVAEVKQVSCSSAIELLPLHPREEIKPDETWFKRIAGAMKRVGLLDTARLNDEKITAGVRLTVVQAKIPTKLNITKITNQTKNIQAALGLSSVSIEQGNEPDTVQFVIPNDKPTIISLRELLETAEFKEFASENDLAFAVGVDEINKPLFLSLTKLVHLLVAGIPGSGKSVFLNALIVSLLVNYTPDQLTLLMIDPKSVELQQYVGLPHVRDVITDMSEASASLQRLVSDMDARYKLFVEAGVRDIKVYNKKATTPLPYIVCVIDEYADLKDTNPEVEDHVARLGQKARAAGIHLVIATQRPSTDIISGRVKAVIPNAISFNLNTSTNYRTVFAKTIPYNLLGKGDGVMRIEGASQEFQRFQSPMVSPDEVKEAEVYQNLIDFYGGSKTVIAASNEEEVVPVVEEVVEEVIEEVMEEEETVLDQLKRIIATTGETKTSKLREELGIKQNAMPELMNQLVEEGWLKKHKSRAKGYELIVSEEMKSEYLEE</sequence>
<dbReference type="OrthoDB" id="485at10239"/>
<dbReference type="KEGG" id="vg:28801852"/>
<dbReference type="InterPro" id="IPR050206">
    <property type="entry name" value="FtsK/SpoIIIE/SftA"/>
</dbReference>
<dbReference type="PANTHER" id="PTHR22683:SF1">
    <property type="entry name" value="TYPE VII SECRETION SYSTEM PROTEIN ESSC"/>
    <property type="match status" value="1"/>
</dbReference>
<dbReference type="RefSeq" id="YP_009274897.1">
    <property type="nucleotide sequence ID" value="NC_030920.1"/>
</dbReference>
<dbReference type="InterPro" id="IPR002543">
    <property type="entry name" value="FtsK_dom"/>
</dbReference>
<evidence type="ECO:0000256" key="1">
    <source>
        <dbReference type="ARBA" id="ARBA00022741"/>
    </source>
</evidence>
<dbReference type="GO" id="GO:0003677">
    <property type="term" value="F:DNA binding"/>
    <property type="evidence" value="ECO:0007669"/>
    <property type="project" value="InterPro"/>
</dbReference>
<keyword evidence="2" id="KW-0067">ATP-binding</keyword>
<dbReference type="Gene3D" id="3.40.50.300">
    <property type="entry name" value="P-loop containing nucleotide triphosphate hydrolases"/>
    <property type="match status" value="1"/>
</dbReference>
<proteinExistence type="predicted"/>
<accession>A0A109QIV1</accession>
<reference evidence="4 5" key="1">
    <citation type="journal article" date="2016" name="Genome Announc.">
        <title>Complete Genome Sequence of Bacillus megaterium Bacteriophage Eldridge.</title>
        <authorList>
            <person name="Reveille A.M."/>
            <person name="Eldridge K.A."/>
            <person name="Temple L.M."/>
        </authorList>
    </citation>
    <scope>NUCLEOTIDE SEQUENCE [LARGE SCALE GENOMIC DNA]</scope>
</reference>
<dbReference type="GeneID" id="28801852"/>
<dbReference type="CDD" id="cd01127">
    <property type="entry name" value="TrwB_TraG_TraD_VirD4"/>
    <property type="match status" value="1"/>
</dbReference>
<dbReference type="SMART" id="SM00382">
    <property type="entry name" value="AAA"/>
    <property type="match status" value="1"/>
</dbReference>
<dbReference type="Pfam" id="PF01580">
    <property type="entry name" value="FtsK_SpoIIIE"/>
    <property type="match status" value="1"/>
</dbReference>
<keyword evidence="5" id="KW-1185">Reference proteome</keyword>
<dbReference type="PROSITE" id="PS50901">
    <property type="entry name" value="FTSK"/>
    <property type="match status" value="1"/>
</dbReference>
<organism evidence="4 5">
    <name type="scientific">Bacillus phage Eldridge</name>
    <dbReference type="NCBI Taxonomy" id="1776293"/>
    <lineage>
        <taxon>Viruses</taxon>
        <taxon>Duplodnaviria</taxon>
        <taxon>Heunggongvirae</taxon>
        <taxon>Uroviricota</taxon>
        <taxon>Caudoviricetes</taxon>
        <taxon>Herelleviridae</taxon>
        <taxon>Bastillevirinae</taxon>
        <taxon>Eldridgevirus</taxon>
        <taxon>Eldridgevirus eldridge</taxon>
    </lineage>
</organism>
<gene>
    <name evidence="4" type="ORF">Eldridge_0193</name>
</gene>
<evidence type="ECO:0000313" key="4">
    <source>
        <dbReference type="EMBL" id="AMB18773.1"/>
    </source>
</evidence>
<evidence type="ECO:0000313" key="5">
    <source>
        <dbReference type="Proteomes" id="UP000204502"/>
    </source>
</evidence>
<dbReference type="SUPFAM" id="SSF52540">
    <property type="entry name" value="P-loop containing nucleoside triphosphate hydrolases"/>
    <property type="match status" value="1"/>
</dbReference>
<feature type="domain" description="FtsK" evidence="3">
    <location>
        <begin position="412"/>
        <end position="596"/>
    </location>
</feature>
<dbReference type="EMBL" id="KU253712">
    <property type="protein sequence ID" value="AMB18773.1"/>
    <property type="molecule type" value="Genomic_DNA"/>
</dbReference>
<dbReference type="GO" id="GO:0005524">
    <property type="term" value="F:ATP binding"/>
    <property type="evidence" value="ECO:0007669"/>
    <property type="project" value="UniProtKB-KW"/>
</dbReference>